<accession>U2QBP2</accession>
<reference evidence="1" key="1">
    <citation type="submission" date="2013-08" db="EMBL/GenBank/DDBJ databases">
        <authorList>
            <person name="Durkin A.S."/>
            <person name="Haft D.R."/>
            <person name="McCorrison J."/>
            <person name="Torralba M."/>
            <person name="Gillis M."/>
            <person name="Haft D.H."/>
            <person name="Methe B."/>
            <person name="Sutton G."/>
            <person name="Nelson K.E."/>
        </authorList>
    </citation>
    <scope>NUCLEOTIDE SEQUENCE [LARGE SCALE GENOMIC DNA]</scope>
    <source>
        <strain evidence="1">F0233</strain>
    </source>
</reference>
<dbReference type="AlphaFoldDB" id="U2QBP2"/>
<dbReference type="Proteomes" id="UP000017052">
    <property type="component" value="Unassembled WGS sequence"/>
</dbReference>
<gene>
    <name evidence="1" type="ORF">HMPREF0682_1745</name>
</gene>
<organism evidence="1 2">
    <name type="scientific">Propionibacterium acidifaciens F0233</name>
    <dbReference type="NCBI Taxonomy" id="553198"/>
    <lineage>
        <taxon>Bacteria</taxon>
        <taxon>Bacillati</taxon>
        <taxon>Actinomycetota</taxon>
        <taxon>Actinomycetes</taxon>
        <taxon>Propionibacteriales</taxon>
        <taxon>Propionibacteriaceae</taxon>
        <taxon>Propionibacterium</taxon>
    </lineage>
</organism>
<evidence type="ECO:0000313" key="2">
    <source>
        <dbReference type="Proteomes" id="UP000017052"/>
    </source>
</evidence>
<comment type="caution">
    <text evidence="1">The sequence shown here is derived from an EMBL/GenBank/DDBJ whole genome shotgun (WGS) entry which is preliminary data.</text>
</comment>
<sequence length="47" mass="4937">MKMNEPKLFKSDLAVCAIEIEIAVAAYEAGGVEALPALCGWWAVGLG</sequence>
<evidence type="ECO:0000313" key="1">
    <source>
        <dbReference type="EMBL" id="ERK53836.1"/>
    </source>
</evidence>
<name>U2QBP2_9ACTN</name>
<dbReference type="EMBL" id="ACVN02000227">
    <property type="protein sequence ID" value="ERK53836.1"/>
    <property type="molecule type" value="Genomic_DNA"/>
</dbReference>
<protein>
    <submittedName>
        <fullName evidence="1">Uncharacterized protein</fullName>
    </submittedName>
</protein>
<proteinExistence type="predicted"/>
<keyword evidence="2" id="KW-1185">Reference proteome</keyword>